<gene>
    <name evidence="3" type="ORF">K444DRAFT_644251</name>
</gene>
<dbReference type="InParanoid" id="A0A2J6T4N8"/>
<dbReference type="RefSeq" id="XP_024734889.1">
    <property type="nucleotide sequence ID" value="XM_024884941.1"/>
</dbReference>
<dbReference type="GeneID" id="36593018"/>
<feature type="region of interest" description="Disordered" evidence="1">
    <location>
        <begin position="324"/>
        <end position="352"/>
    </location>
</feature>
<evidence type="ECO:0000256" key="2">
    <source>
        <dbReference type="SAM" id="SignalP"/>
    </source>
</evidence>
<dbReference type="PANTHER" id="PTHR36182">
    <property type="entry name" value="PROTEIN, PUTATIVE (AFU_ORTHOLOGUE AFUA_6G10930)-RELATED"/>
    <property type="match status" value="1"/>
</dbReference>
<feature type="signal peptide" evidence="2">
    <location>
        <begin position="1"/>
        <end position="19"/>
    </location>
</feature>
<dbReference type="EMBL" id="KZ613838">
    <property type="protein sequence ID" value="PMD57985.1"/>
    <property type="molecule type" value="Genomic_DNA"/>
</dbReference>
<dbReference type="OrthoDB" id="2342176at2759"/>
<dbReference type="GO" id="GO:0004497">
    <property type="term" value="F:monooxygenase activity"/>
    <property type="evidence" value="ECO:0007669"/>
    <property type="project" value="UniProtKB-KW"/>
</dbReference>
<keyword evidence="4" id="KW-1185">Reference proteome</keyword>
<dbReference type="Proteomes" id="UP000235371">
    <property type="component" value="Unassembled WGS sequence"/>
</dbReference>
<name>A0A2J6T4N8_9HELO</name>
<evidence type="ECO:0000256" key="1">
    <source>
        <dbReference type="SAM" id="MobiDB-lite"/>
    </source>
</evidence>
<feature type="chain" id="PRO_5014453603" evidence="2">
    <location>
        <begin position="20"/>
        <end position="429"/>
    </location>
</feature>
<reference evidence="3 4" key="1">
    <citation type="submission" date="2016-04" db="EMBL/GenBank/DDBJ databases">
        <title>A degradative enzymes factory behind the ericoid mycorrhizal symbiosis.</title>
        <authorList>
            <consortium name="DOE Joint Genome Institute"/>
            <person name="Martino E."/>
            <person name="Morin E."/>
            <person name="Grelet G."/>
            <person name="Kuo A."/>
            <person name="Kohler A."/>
            <person name="Daghino S."/>
            <person name="Barry K."/>
            <person name="Choi C."/>
            <person name="Cichocki N."/>
            <person name="Clum A."/>
            <person name="Copeland A."/>
            <person name="Hainaut M."/>
            <person name="Haridas S."/>
            <person name="Labutti K."/>
            <person name="Lindquist E."/>
            <person name="Lipzen A."/>
            <person name="Khouja H.-R."/>
            <person name="Murat C."/>
            <person name="Ohm R."/>
            <person name="Olson A."/>
            <person name="Spatafora J."/>
            <person name="Veneault-Fourrey C."/>
            <person name="Henrissat B."/>
            <person name="Grigoriev I."/>
            <person name="Martin F."/>
            <person name="Perotto S."/>
        </authorList>
    </citation>
    <scope>NUCLEOTIDE SEQUENCE [LARGE SCALE GENOMIC DNA]</scope>
    <source>
        <strain evidence="3 4">E</strain>
    </source>
</reference>
<dbReference type="Gene3D" id="2.70.50.70">
    <property type="match status" value="1"/>
</dbReference>
<feature type="region of interest" description="Disordered" evidence="1">
    <location>
        <begin position="275"/>
        <end position="295"/>
    </location>
</feature>
<protein>
    <submittedName>
        <fullName evidence="3">Lytic polysaccharide monooxygenase</fullName>
    </submittedName>
</protein>
<dbReference type="AlphaFoldDB" id="A0A2J6T4N8"/>
<dbReference type="STRING" id="1095630.A0A2J6T4N8"/>
<keyword evidence="2" id="KW-0732">Signal</keyword>
<dbReference type="PANTHER" id="PTHR36182:SF2">
    <property type="entry name" value="LYTIC POLYSACCHARIDE MONOOXYGENASE"/>
    <property type="match status" value="1"/>
</dbReference>
<keyword evidence="3" id="KW-0503">Monooxygenase</keyword>
<proteinExistence type="predicted"/>
<accession>A0A2J6T4N8</accession>
<keyword evidence="3" id="KW-0560">Oxidoreductase</keyword>
<sequence>MMFTSTTLTVLGLATLGAAHMKMTSPVPFGKSSLDNGPLLGDGSDFPCKQRTGVYALEGASNTMALGSKQTVSFMGSAVHGGGSCQFSVTYDAAPTKNSVWKVIHSVEGGCPRKGVAGNDNGGATEVDPDTYSFTVPTTLPTGTATFAWTWFNKVGNREMYMNCAPVSLTAAAGKRSAEDEELMARNITQLMERDQTAFNALPDMFVANIGPGCTGTSKCAQCGTLETFDVVFPKPGDSVDLFGGSTSTATATPVGTACGANYLGGAVAATGASAATGGASPAAPATPASPAPVATNTAPPGGVFATIATSSAATLATSASSPAASPVAPAASTPAASAPAPASTGTTGSGSAIAAGTACTTEGMWNCISGTSFQQCASGAWSAVQSVAAGTTCTAGQSMAMNIVASGTKQKRAVRFSGEHIRRNLQSS</sequence>
<evidence type="ECO:0000313" key="3">
    <source>
        <dbReference type="EMBL" id="PMD57985.1"/>
    </source>
</evidence>
<evidence type="ECO:0000313" key="4">
    <source>
        <dbReference type="Proteomes" id="UP000235371"/>
    </source>
</evidence>
<organism evidence="3 4">
    <name type="scientific">Hyaloscypha bicolor E</name>
    <dbReference type="NCBI Taxonomy" id="1095630"/>
    <lineage>
        <taxon>Eukaryota</taxon>
        <taxon>Fungi</taxon>
        <taxon>Dikarya</taxon>
        <taxon>Ascomycota</taxon>
        <taxon>Pezizomycotina</taxon>
        <taxon>Leotiomycetes</taxon>
        <taxon>Helotiales</taxon>
        <taxon>Hyaloscyphaceae</taxon>
        <taxon>Hyaloscypha</taxon>
        <taxon>Hyaloscypha bicolor</taxon>
    </lineage>
</organism>